<reference evidence="2 3" key="1">
    <citation type="submission" date="2024-05" db="EMBL/GenBank/DDBJ databases">
        <authorList>
            <person name="Wallberg A."/>
        </authorList>
    </citation>
    <scope>NUCLEOTIDE SEQUENCE [LARGE SCALE GENOMIC DNA]</scope>
</reference>
<keyword evidence="1" id="KW-0732">Signal</keyword>
<feature type="chain" id="PRO_5043741157" description="Protein sleepless" evidence="1">
    <location>
        <begin position="26"/>
        <end position="116"/>
    </location>
</feature>
<dbReference type="Proteomes" id="UP001497623">
    <property type="component" value="Unassembled WGS sequence"/>
</dbReference>
<dbReference type="EMBL" id="CAXKWB010046560">
    <property type="protein sequence ID" value="CAL4163909.1"/>
    <property type="molecule type" value="Genomic_DNA"/>
</dbReference>
<keyword evidence="3" id="KW-1185">Reference proteome</keyword>
<feature type="signal peptide" evidence="1">
    <location>
        <begin position="1"/>
        <end position="25"/>
    </location>
</feature>
<gene>
    <name evidence="2" type="ORF">MNOR_LOCUS33063</name>
</gene>
<organism evidence="2 3">
    <name type="scientific">Meganyctiphanes norvegica</name>
    <name type="common">Northern krill</name>
    <name type="synonym">Thysanopoda norvegica</name>
    <dbReference type="NCBI Taxonomy" id="48144"/>
    <lineage>
        <taxon>Eukaryota</taxon>
        <taxon>Metazoa</taxon>
        <taxon>Ecdysozoa</taxon>
        <taxon>Arthropoda</taxon>
        <taxon>Crustacea</taxon>
        <taxon>Multicrustacea</taxon>
        <taxon>Malacostraca</taxon>
        <taxon>Eumalacostraca</taxon>
        <taxon>Eucarida</taxon>
        <taxon>Euphausiacea</taxon>
        <taxon>Euphausiidae</taxon>
        <taxon>Meganyctiphanes</taxon>
    </lineage>
</organism>
<sequence length="116" mass="12732">MRQSMALRHLFLLVLALCTLNAVSGITCYKCMNFSDPSCGEPDYAGATETNPDRDSCYIRFLPNGLISRGVSCLNGHIDGECDDFGDGVWGPDGDCYCTEDLCNNSMCEFCIPENH</sequence>
<evidence type="ECO:0008006" key="4">
    <source>
        <dbReference type="Google" id="ProtNLM"/>
    </source>
</evidence>
<name>A0AAV2S736_MEGNR</name>
<proteinExistence type="predicted"/>
<dbReference type="AlphaFoldDB" id="A0AAV2S736"/>
<evidence type="ECO:0000313" key="2">
    <source>
        <dbReference type="EMBL" id="CAL4163909.1"/>
    </source>
</evidence>
<comment type="caution">
    <text evidence="2">The sequence shown here is derived from an EMBL/GenBank/DDBJ whole genome shotgun (WGS) entry which is preliminary data.</text>
</comment>
<evidence type="ECO:0000256" key="1">
    <source>
        <dbReference type="SAM" id="SignalP"/>
    </source>
</evidence>
<evidence type="ECO:0000313" key="3">
    <source>
        <dbReference type="Proteomes" id="UP001497623"/>
    </source>
</evidence>
<accession>A0AAV2S736</accession>
<protein>
    <recommendedName>
        <fullName evidence="4">Protein sleepless</fullName>
    </recommendedName>
</protein>